<proteinExistence type="predicted"/>
<dbReference type="InterPro" id="IPR005149">
    <property type="entry name" value="Tscrpt_reg_PadR_N"/>
</dbReference>
<feature type="compositionally biased region" description="Basic and acidic residues" evidence="1">
    <location>
        <begin position="152"/>
        <end position="163"/>
    </location>
</feature>
<feature type="compositionally biased region" description="Low complexity" evidence="1">
    <location>
        <begin position="131"/>
        <end position="150"/>
    </location>
</feature>
<dbReference type="STRING" id="399736.SAMN04489720_0944"/>
<accession>A0A1G8BHN3</accession>
<reference evidence="4" key="1">
    <citation type="submission" date="2016-10" db="EMBL/GenBank/DDBJ databases">
        <authorList>
            <person name="Varghese N."/>
            <person name="Submissions S."/>
        </authorList>
    </citation>
    <scope>NUCLEOTIDE SEQUENCE [LARGE SCALE GENOMIC DNA]</scope>
    <source>
        <strain evidence="4">DSM 22002</strain>
    </source>
</reference>
<dbReference type="InterPro" id="IPR036388">
    <property type="entry name" value="WH-like_DNA-bd_sf"/>
</dbReference>
<dbReference type="InterPro" id="IPR036390">
    <property type="entry name" value="WH_DNA-bd_sf"/>
</dbReference>
<evidence type="ECO:0000313" key="4">
    <source>
        <dbReference type="Proteomes" id="UP000198822"/>
    </source>
</evidence>
<feature type="domain" description="Transcription regulator PadR N-terminal" evidence="2">
    <location>
        <begin position="14"/>
        <end position="83"/>
    </location>
</feature>
<evidence type="ECO:0000259" key="2">
    <source>
        <dbReference type="Pfam" id="PF03551"/>
    </source>
</evidence>
<evidence type="ECO:0000313" key="3">
    <source>
        <dbReference type="EMBL" id="SDH32533.1"/>
    </source>
</evidence>
<keyword evidence="3" id="KW-0238">DNA-binding</keyword>
<dbReference type="Pfam" id="PF03551">
    <property type="entry name" value="PadR"/>
    <property type="match status" value="1"/>
</dbReference>
<sequence length="216" mass="23455">MSPVFAHGALRLYLLALLAESPKHGYEVMQALERRFGGTYQPSAGTIYPRLSRLEEEGLVEKHADGRRTQYVITDAGRAHLAERQGELDALETEIGDSVRRLADEVRGGVRDAMRTLRADLAAAERDARSTRSSSRPASAPDPEPASSTPHGRSEPRADDRADLRAAVHEVDLAVTRMRAEVRTLVRGASVTAASAREVLAEVDAAAARIRAILGR</sequence>
<dbReference type="PANTHER" id="PTHR43252">
    <property type="entry name" value="TRANSCRIPTIONAL REGULATOR YQJI"/>
    <property type="match status" value="1"/>
</dbReference>
<keyword evidence="4" id="KW-1185">Reference proteome</keyword>
<organism evidence="3 4">
    <name type="scientific">Agrococcus jejuensis</name>
    <dbReference type="NCBI Taxonomy" id="399736"/>
    <lineage>
        <taxon>Bacteria</taxon>
        <taxon>Bacillati</taxon>
        <taxon>Actinomycetota</taxon>
        <taxon>Actinomycetes</taxon>
        <taxon>Micrococcales</taxon>
        <taxon>Microbacteriaceae</taxon>
        <taxon>Agrococcus</taxon>
    </lineage>
</organism>
<feature type="region of interest" description="Disordered" evidence="1">
    <location>
        <begin position="122"/>
        <end position="163"/>
    </location>
</feature>
<name>A0A1G8BHN3_9MICO</name>
<dbReference type="Gene3D" id="1.10.10.10">
    <property type="entry name" value="Winged helix-like DNA-binding domain superfamily/Winged helix DNA-binding domain"/>
    <property type="match status" value="1"/>
</dbReference>
<dbReference type="AlphaFoldDB" id="A0A1G8BHN3"/>
<gene>
    <name evidence="3" type="ORF">SAMN04489720_0944</name>
</gene>
<dbReference type="GO" id="GO:0003677">
    <property type="term" value="F:DNA binding"/>
    <property type="evidence" value="ECO:0007669"/>
    <property type="project" value="UniProtKB-KW"/>
</dbReference>
<protein>
    <submittedName>
        <fullName evidence="3">DNA-binding transcriptional regulator, PadR family</fullName>
    </submittedName>
</protein>
<dbReference type="Proteomes" id="UP000198822">
    <property type="component" value="Chromosome I"/>
</dbReference>
<dbReference type="RefSeq" id="WP_092502898.1">
    <property type="nucleotide sequence ID" value="NZ_LT629695.1"/>
</dbReference>
<dbReference type="EMBL" id="LT629695">
    <property type="protein sequence ID" value="SDH32533.1"/>
    <property type="molecule type" value="Genomic_DNA"/>
</dbReference>
<dbReference type="PANTHER" id="PTHR43252:SF7">
    <property type="entry name" value="TRANSCRIPTIONAL REGULATOR YQJI"/>
    <property type="match status" value="1"/>
</dbReference>
<dbReference type="OrthoDB" id="9814826at2"/>
<evidence type="ECO:0000256" key="1">
    <source>
        <dbReference type="SAM" id="MobiDB-lite"/>
    </source>
</evidence>
<dbReference type="SUPFAM" id="SSF46785">
    <property type="entry name" value="Winged helix' DNA-binding domain"/>
    <property type="match status" value="1"/>
</dbReference>